<sequence>MKNRKPIVDLVVDVGTLGTHMVVCTFVGLAMGYYLDKWLGTKPVMLLIFLFIGIAAGFKNVYEQAQRLQRRTEMPDDKDNSED</sequence>
<evidence type="ECO:0000256" key="1">
    <source>
        <dbReference type="SAM" id="Phobius"/>
    </source>
</evidence>
<reference evidence="2 3" key="1">
    <citation type="journal article" date="2018" name="Sci. Adv.">
        <title>Multi-heme cytochromes provide a pathway for survival in energy-limited environments.</title>
        <authorList>
            <person name="Deng X."/>
            <person name="Dohmae N."/>
            <person name="Nealson K.H."/>
            <person name="Hashimoto K."/>
            <person name="Okamoto A."/>
        </authorList>
    </citation>
    <scope>NUCLEOTIDE SEQUENCE [LARGE SCALE GENOMIC DNA]</scope>
    <source>
        <strain evidence="2 3">IS5</strain>
    </source>
</reference>
<feature type="transmembrane region" description="Helical" evidence="1">
    <location>
        <begin position="44"/>
        <end position="62"/>
    </location>
</feature>
<feature type="transmembrane region" description="Helical" evidence="1">
    <location>
        <begin position="7"/>
        <end position="32"/>
    </location>
</feature>
<dbReference type="Pfam" id="PF09527">
    <property type="entry name" value="ATPase_gene1"/>
    <property type="match status" value="1"/>
</dbReference>
<keyword evidence="1" id="KW-0472">Membrane</keyword>
<evidence type="ECO:0008006" key="4">
    <source>
        <dbReference type="Google" id="ProtNLM"/>
    </source>
</evidence>
<dbReference type="KEGG" id="dfl:DFE_2909"/>
<evidence type="ECO:0000313" key="3">
    <source>
        <dbReference type="Proteomes" id="UP000269883"/>
    </source>
</evidence>
<proteinExistence type="predicted"/>
<accession>A0A2Z6B2G0</accession>
<gene>
    <name evidence="2" type="ORF">DFE_2909</name>
</gene>
<dbReference type="AlphaFoldDB" id="A0A2Z6B2G0"/>
<dbReference type="RefSeq" id="WP_126380665.1">
    <property type="nucleotide sequence ID" value="NZ_AP017378.1"/>
</dbReference>
<dbReference type="Proteomes" id="UP000269883">
    <property type="component" value="Chromosome"/>
</dbReference>
<keyword evidence="1" id="KW-1133">Transmembrane helix</keyword>
<name>A0A2Z6B2G0_9BACT</name>
<keyword evidence="1" id="KW-0812">Transmembrane</keyword>
<protein>
    <recommendedName>
        <fullName evidence="4">ATP synthase protein I</fullName>
    </recommendedName>
</protein>
<keyword evidence="3" id="KW-1185">Reference proteome</keyword>
<dbReference type="OrthoDB" id="15401at2"/>
<dbReference type="EMBL" id="AP017378">
    <property type="protein sequence ID" value="BBD09635.1"/>
    <property type="molecule type" value="Genomic_DNA"/>
</dbReference>
<organism evidence="2 3">
    <name type="scientific">Desulfovibrio ferrophilus</name>
    <dbReference type="NCBI Taxonomy" id="241368"/>
    <lineage>
        <taxon>Bacteria</taxon>
        <taxon>Pseudomonadati</taxon>
        <taxon>Thermodesulfobacteriota</taxon>
        <taxon>Desulfovibrionia</taxon>
        <taxon>Desulfovibrionales</taxon>
        <taxon>Desulfovibrionaceae</taxon>
        <taxon>Desulfovibrio</taxon>
    </lineage>
</organism>
<evidence type="ECO:0000313" key="2">
    <source>
        <dbReference type="EMBL" id="BBD09635.1"/>
    </source>
</evidence>
<dbReference type="InterPro" id="IPR032820">
    <property type="entry name" value="ATPase_put"/>
</dbReference>